<evidence type="ECO:0000313" key="1">
    <source>
        <dbReference type="EMBL" id="JAH00455.1"/>
    </source>
</evidence>
<dbReference type="AlphaFoldDB" id="A0A0E9P8Q1"/>
<sequence length="30" mass="3655">MRRMITVRLPPWQALLEVTLLKSTKKKRIF</sequence>
<accession>A0A0E9P8Q1</accession>
<protein>
    <submittedName>
        <fullName evidence="1">Uncharacterized protein</fullName>
    </submittedName>
</protein>
<reference evidence="1" key="2">
    <citation type="journal article" date="2015" name="Fish Shellfish Immunol.">
        <title>Early steps in the European eel (Anguilla anguilla)-Vibrio vulnificus interaction in the gills: Role of the RtxA13 toxin.</title>
        <authorList>
            <person name="Callol A."/>
            <person name="Pajuelo D."/>
            <person name="Ebbesson L."/>
            <person name="Teles M."/>
            <person name="MacKenzie S."/>
            <person name="Amaro C."/>
        </authorList>
    </citation>
    <scope>NUCLEOTIDE SEQUENCE</scope>
</reference>
<dbReference type="EMBL" id="GBXM01108122">
    <property type="protein sequence ID" value="JAH00455.1"/>
    <property type="molecule type" value="Transcribed_RNA"/>
</dbReference>
<proteinExistence type="predicted"/>
<organism evidence="1">
    <name type="scientific">Anguilla anguilla</name>
    <name type="common">European freshwater eel</name>
    <name type="synonym">Muraena anguilla</name>
    <dbReference type="NCBI Taxonomy" id="7936"/>
    <lineage>
        <taxon>Eukaryota</taxon>
        <taxon>Metazoa</taxon>
        <taxon>Chordata</taxon>
        <taxon>Craniata</taxon>
        <taxon>Vertebrata</taxon>
        <taxon>Euteleostomi</taxon>
        <taxon>Actinopterygii</taxon>
        <taxon>Neopterygii</taxon>
        <taxon>Teleostei</taxon>
        <taxon>Anguilliformes</taxon>
        <taxon>Anguillidae</taxon>
        <taxon>Anguilla</taxon>
    </lineage>
</organism>
<name>A0A0E9P8Q1_ANGAN</name>
<reference evidence="1" key="1">
    <citation type="submission" date="2014-11" db="EMBL/GenBank/DDBJ databases">
        <authorList>
            <person name="Amaro Gonzalez C."/>
        </authorList>
    </citation>
    <scope>NUCLEOTIDE SEQUENCE</scope>
</reference>